<evidence type="ECO:0000313" key="3">
    <source>
        <dbReference type="Proteomes" id="UP000260644"/>
    </source>
</evidence>
<dbReference type="Proteomes" id="UP000260644">
    <property type="component" value="Unassembled WGS sequence"/>
</dbReference>
<reference evidence="2 3" key="1">
    <citation type="submission" date="2018-07" db="EMBL/GenBank/DDBJ databases">
        <title>Chitinophaga K2CV101002-2 sp. nov., isolated from a monsoon evergreen broad-leaved forest soil.</title>
        <authorList>
            <person name="Lv Y."/>
        </authorList>
    </citation>
    <scope>NUCLEOTIDE SEQUENCE [LARGE SCALE GENOMIC DNA]</scope>
    <source>
        <strain evidence="2 3">GDMCC 1.1288</strain>
    </source>
</reference>
<sequence length="376" mass="41469">MIAYNKESLDHLAVRETAANALHQGYIDQSTYDSILTANPVDFYTPGLFARIGIYVLTWMALLFGVGFISLILFSHDFKEEILYPFAFLVGAGCIFLLEMLIREKRIYRAGIDDALLLAGAGAIILSMYFLYKHDDIYLAIVTCLVTIAATIRYADKLMVAAAYTSFLAIIFLLLESRFLAILPFIIMGISLVAYFICKRNAEKFSFRHYRDCFQLTTILALASFYAAGNYYVIQTLSPSGVPIPWLFWGFTVIVPILFIYLGIKKKDVILLRSGLIYIAIAILTIRYFYSVMPLATAMIISGAVLIALAWALIRYLHKPKHGFTYEAVAQPSLADKLNISGLIIAQTFGGGANQQDSGVQFGGGSGGGGGASGEY</sequence>
<feature type="transmembrane region" description="Helical" evidence="1">
    <location>
        <begin position="210"/>
        <end position="234"/>
    </location>
</feature>
<keyword evidence="1" id="KW-0812">Transmembrane</keyword>
<accession>A0A3E1Y4T2</accession>
<keyword evidence="1" id="KW-0472">Membrane</keyword>
<feature type="transmembrane region" description="Helical" evidence="1">
    <location>
        <begin position="52"/>
        <end position="76"/>
    </location>
</feature>
<name>A0A3E1Y4T2_9BACT</name>
<protein>
    <submittedName>
        <fullName evidence="2">Uncharacterized protein</fullName>
    </submittedName>
</protein>
<feature type="transmembrane region" description="Helical" evidence="1">
    <location>
        <begin position="158"/>
        <end position="175"/>
    </location>
</feature>
<keyword evidence="1" id="KW-1133">Transmembrane helix</keyword>
<evidence type="ECO:0000256" key="1">
    <source>
        <dbReference type="SAM" id="Phobius"/>
    </source>
</evidence>
<feature type="transmembrane region" description="Helical" evidence="1">
    <location>
        <begin position="271"/>
        <end position="290"/>
    </location>
</feature>
<feature type="transmembrane region" description="Helical" evidence="1">
    <location>
        <begin position="181"/>
        <end position="198"/>
    </location>
</feature>
<gene>
    <name evidence="2" type="ORF">DVR12_21635</name>
</gene>
<feature type="transmembrane region" description="Helical" evidence="1">
    <location>
        <begin position="82"/>
        <end position="102"/>
    </location>
</feature>
<evidence type="ECO:0000313" key="2">
    <source>
        <dbReference type="EMBL" id="RFS19708.1"/>
    </source>
</evidence>
<feature type="transmembrane region" description="Helical" evidence="1">
    <location>
        <begin position="137"/>
        <end position="153"/>
    </location>
</feature>
<comment type="caution">
    <text evidence="2">The sequence shown here is derived from an EMBL/GenBank/DDBJ whole genome shotgun (WGS) entry which is preliminary data.</text>
</comment>
<keyword evidence="3" id="KW-1185">Reference proteome</keyword>
<feature type="transmembrane region" description="Helical" evidence="1">
    <location>
        <begin position="246"/>
        <end position="264"/>
    </location>
</feature>
<proteinExistence type="predicted"/>
<feature type="transmembrane region" description="Helical" evidence="1">
    <location>
        <begin position="296"/>
        <end position="314"/>
    </location>
</feature>
<dbReference type="OrthoDB" id="660047at2"/>
<dbReference type="RefSeq" id="WP_116977896.1">
    <property type="nucleotide sequence ID" value="NZ_QPMM01000012.1"/>
</dbReference>
<dbReference type="EMBL" id="QPMM01000012">
    <property type="protein sequence ID" value="RFS19708.1"/>
    <property type="molecule type" value="Genomic_DNA"/>
</dbReference>
<organism evidence="2 3">
    <name type="scientific">Chitinophaga silvatica</name>
    <dbReference type="NCBI Taxonomy" id="2282649"/>
    <lineage>
        <taxon>Bacteria</taxon>
        <taxon>Pseudomonadati</taxon>
        <taxon>Bacteroidota</taxon>
        <taxon>Chitinophagia</taxon>
        <taxon>Chitinophagales</taxon>
        <taxon>Chitinophagaceae</taxon>
        <taxon>Chitinophaga</taxon>
    </lineage>
</organism>
<dbReference type="AlphaFoldDB" id="A0A3E1Y4T2"/>
<feature type="transmembrane region" description="Helical" evidence="1">
    <location>
        <begin position="114"/>
        <end position="131"/>
    </location>
</feature>